<dbReference type="PROSITE" id="PS51843">
    <property type="entry name" value="NR_LBD"/>
    <property type="match status" value="1"/>
</dbReference>
<dbReference type="PIR" id="T15607">
    <property type="entry name" value="T15607"/>
</dbReference>
<dbReference type="CTD" id="182887"/>
<dbReference type="Gene3D" id="1.10.565.10">
    <property type="entry name" value="Retinoid X Receptor"/>
    <property type="match status" value="1"/>
</dbReference>
<dbReference type="Proteomes" id="UP000001940">
    <property type="component" value="Chromosome V"/>
</dbReference>
<dbReference type="InterPro" id="IPR000536">
    <property type="entry name" value="Nucl_hrmn_rcpt_lig-bd"/>
</dbReference>
<dbReference type="InterPro" id="IPR001628">
    <property type="entry name" value="Znf_hrmn_rcpt"/>
</dbReference>
<evidence type="ECO:0000313" key="15">
    <source>
        <dbReference type="WormBase" id="C25E10.1"/>
    </source>
</evidence>
<keyword evidence="3" id="KW-0479">Metal-binding</keyword>
<dbReference type="Gene3D" id="3.30.50.10">
    <property type="entry name" value="Erythroid Transcription Factor GATA-1, subunit A"/>
    <property type="match status" value="1"/>
</dbReference>
<dbReference type="GO" id="GO:0000978">
    <property type="term" value="F:RNA polymerase II cis-regulatory region sequence-specific DNA binding"/>
    <property type="evidence" value="ECO:0007669"/>
    <property type="project" value="InterPro"/>
</dbReference>
<dbReference type="UCSC" id="C25E10.1">
    <property type="organism name" value="c. elegans"/>
</dbReference>
<dbReference type="CDD" id="cd06960">
    <property type="entry name" value="NR_DBD_HNF4A"/>
    <property type="match status" value="1"/>
</dbReference>
<dbReference type="Pfam" id="PF00105">
    <property type="entry name" value="zf-C4"/>
    <property type="match status" value="1"/>
</dbReference>
<dbReference type="FunCoup" id="Q18155">
    <property type="interactions" value="811"/>
</dbReference>
<keyword evidence="9 13" id="KW-0675">Receptor</keyword>
<dbReference type="PROSITE" id="PS51030">
    <property type="entry name" value="NUCLEAR_REC_DBD_2"/>
    <property type="match status" value="1"/>
</dbReference>
<dbReference type="InterPro" id="IPR035500">
    <property type="entry name" value="NHR-like_dom_sf"/>
</dbReference>
<dbReference type="PhylomeDB" id="Q18155"/>
<accession>Q18155</accession>
<name>Q18155_CAEEL</name>
<evidence type="ECO:0000256" key="5">
    <source>
        <dbReference type="ARBA" id="ARBA00022833"/>
    </source>
</evidence>
<keyword evidence="8" id="KW-0804">Transcription</keyword>
<dbReference type="eggNOG" id="KOG3575">
    <property type="taxonomic scope" value="Eukaryota"/>
</dbReference>
<dbReference type="PaxDb" id="6239-C25E10.1"/>
<reference evidence="13 14" key="1">
    <citation type="journal article" date="1998" name="Science">
        <title>Genome sequence of the nematode C. elegans: a platform for investigating biology.</title>
        <authorList>
            <consortium name="The C. elegans sequencing consortium"/>
            <person name="Sulson J.E."/>
            <person name="Waterston R."/>
        </authorList>
    </citation>
    <scope>NUCLEOTIDE SEQUENCE [LARGE SCALE GENOMIC DNA]</scope>
    <source>
        <strain evidence="13 14">Bristol N2</strain>
    </source>
</reference>
<keyword evidence="4" id="KW-0863">Zinc-finger</keyword>
<dbReference type="GeneID" id="182887"/>
<evidence type="ECO:0000259" key="12">
    <source>
        <dbReference type="PROSITE" id="PS51843"/>
    </source>
</evidence>
<comment type="subcellular location">
    <subcellularLocation>
        <location evidence="1">Nucleus</location>
    </subcellularLocation>
</comment>
<dbReference type="PANTHER" id="PTHR45680">
    <property type="entry name" value="NUCLEAR HORMONE RECEPTOR FAMILY"/>
    <property type="match status" value="1"/>
</dbReference>
<dbReference type="AGR" id="WB:WBGene00016091"/>
<dbReference type="STRING" id="6239.C25E10.1.1"/>
<dbReference type="GO" id="GO:0005634">
    <property type="term" value="C:nucleus"/>
    <property type="evidence" value="ECO:0007669"/>
    <property type="project" value="UniProtKB-SubCell"/>
</dbReference>
<sequence>MMEIVPLNIQLPISMMHRSTCKICGLAAHGVHFGVTACRACAAFFRRFVVLNLEYECLKDEIKCNLNKIRRSSCRHCRFQKCLRMGMTADNVQWNRDVYSNEMRYRKLKIQEIRNDENDASIAYPCNSLPSTSLYPVIKTEDQLYTKSVLSEINYENLERDMHKMFMSDIPSTDHGYFASLSPIYQVVEGLRLIRKSQQTFDIQFENRLSLETLVPHWREQAKNTAIMSMHSMAFRNIPLTEKSRIFKSLWQNIYRFERIQMSTEVFGKDCVNEKKLAISCEKAIQLDALFFDIEGVAQNKLTVTLQDYKIFAERCVREVAQPLSQLKLSIEEVAFLIINFVLHNEEKIIGESLTVCDKFRDQIADGLHEYYKKNDIINYAPRIKKMMSTIDAMKRIHYDDLAGEFTTNAKNSKDC</sequence>
<gene>
    <name evidence="13 15" type="primary">nhr-30</name>
    <name evidence="15" type="ORF">C25E10.1</name>
    <name evidence="13" type="ORF">CELE_C25E10.1</name>
</gene>
<organism evidence="13 14">
    <name type="scientific">Caenorhabditis elegans</name>
    <dbReference type="NCBI Taxonomy" id="6239"/>
    <lineage>
        <taxon>Eukaryota</taxon>
        <taxon>Metazoa</taxon>
        <taxon>Ecdysozoa</taxon>
        <taxon>Nematoda</taxon>
        <taxon>Chromadorea</taxon>
        <taxon>Rhabditida</taxon>
        <taxon>Rhabditina</taxon>
        <taxon>Rhabditomorpha</taxon>
        <taxon>Rhabditoidea</taxon>
        <taxon>Rhabditidae</taxon>
        <taxon>Peloderinae</taxon>
        <taxon>Caenorhabditis</taxon>
    </lineage>
</organism>
<proteinExistence type="inferred from homology"/>
<feature type="domain" description="NR LBD" evidence="12">
    <location>
        <begin position="179"/>
        <end position="416"/>
    </location>
</feature>
<evidence type="ECO:0000256" key="10">
    <source>
        <dbReference type="ARBA" id="ARBA00023242"/>
    </source>
</evidence>
<evidence type="ECO:0000256" key="9">
    <source>
        <dbReference type="ARBA" id="ARBA00023170"/>
    </source>
</evidence>
<keyword evidence="14" id="KW-1185">Reference proteome</keyword>
<keyword evidence="6" id="KW-0805">Transcription regulation</keyword>
<dbReference type="SMART" id="SM00399">
    <property type="entry name" value="ZnF_C4"/>
    <property type="match status" value="1"/>
</dbReference>
<dbReference type="InterPro" id="IPR013088">
    <property type="entry name" value="Znf_NHR/GATA"/>
</dbReference>
<dbReference type="EMBL" id="BX284605">
    <property type="protein sequence ID" value="CCD65645.2"/>
    <property type="molecule type" value="Genomic_DNA"/>
</dbReference>
<evidence type="ECO:0000256" key="3">
    <source>
        <dbReference type="ARBA" id="ARBA00022723"/>
    </source>
</evidence>
<dbReference type="HOGENOM" id="CLU_007368_7_0_1"/>
<evidence type="ECO:0000256" key="6">
    <source>
        <dbReference type="ARBA" id="ARBA00023015"/>
    </source>
</evidence>
<keyword evidence="10" id="KW-0539">Nucleus</keyword>
<dbReference type="SUPFAM" id="SSF57716">
    <property type="entry name" value="Glucocorticoid receptor-like (DNA-binding domain)"/>
    <property type="match status" value="1"/>
</dbReference>
<dbReference type="GO" id="GO:0003700">
    <property type="term" value="F:DNA-binding transcription factor activity"/>
    <property type="evidence" value="ECO:0007669"/>
    <property type="project" value="InterPro"/>
</dbReference>
<evidence type="ECO:0000256" key="7">
    <source>
        <dbReference type="ARBA" id="ARBA00023125"/>
    </source>
</evidence>
<keyword evidence="7" id="KW-0238">DNA-binding</keyword>
<dbReference type="WormBase" id="C25E10.1">
    <property type="protein sequence ID" value="CE52799"/>
    <property type="gene ID" value="WBGene00016091"/>
    <property type="gene designation" value="nhr-30"/>
</dbReference>
<dbReference type="SUPFAM" id="SSF48508">
    <property type="entry name" value="Nuclear receptor ligand-binding domain"/>
    <property type="match status" value="1"/>
</dbReference>
<evidence type="ECO:0000259" key="11">
    <source>
        <dbReference type="PROSITE" id="PS51030"/>
    </source>
</evidence>
<protein>
    <submittedName>
        <fullName evidence="13">Nuclear Hormone Receptor family</fullName>
    </submittedName>
</protein>
<evidence type="ECO:0000256" key="4">
    <source>
        <dbReference type="ARBA" id="ARBA00022771"/>
    </source>
</evidence>
<evidence type="ECO:0000256" key="8">
    <source>
        <dbReference type="ARBA" id="ARBA00023163"/>
    </source>
</evidence>
<dbReference type="InterPro" id="IPR049636">
    <property type="entry name" value="HNF4-like_DBD"/>
</dbReference>
<dbReference type="Pfam" id="PF00104">
    <property type="entry name" value="Hormone_recep"/>
    <property type="match status" value="1"/>
</dbReference>
<evidence type="ECO:0000313" key="14">
    <source>
        <dbReference type="Proteomes" id="UP000001940"/>
    </source>
</evidence>
<dbReference type="RefSeq" id="NP_505343.2">
    <property type="nucleotide sequence ID" value="NM_072942.6"/>
</dbReference>
<keyword evidence="5" id="KW-0862">Zinc</keyword>
<dbReference type="OrthoDB" id="10018779at2759"/>
<feature type="domain" description="Nuclear receptor" evidence="11">
    <location>
        <begin position="18"/>
        <end position="94"/>
    </location>
</feature>
<dbReference type="GO" id="GO:0008270">
    <property type="term" value="F:zinc ion binding"/>
    <property type="evidence" value="ECO:0007669"/>
    <property type="project" value="UniProtKB-KW"/>
</dbReference>
<dbReference type="SMR" id="Q18155"/>
<dbReference type="AlphaFoldDB" id="Q18155"/>
<evidence type="ECO:0000256" key="1">
    <source>
        <dbReference type="ARBA" id="ARBA00004123"/>
    </source>
</evidence>
<dbReference type="KEGG" id="cel:CELE_C25E10.1"/>
<dbReference type="Bgee" id="WBGene00016091">
    <property type="expression patterns" value="Expressed in larva and 1 other cell type or tissue"/>
</dbReference>
<comment type="similarity">
    <text evidence="2">Belongs to the nuclear hormone receptor family.</text>
</comment>
<dbReference type="PRINTS" id="PR00047">
    <property type="entry name" value="STROIDFINGER"/>
</dbReference>
<dbReference type="SMART" id="SM00430">
    <property type="entry name" value="HOLI"/>
    <property type="match status" value="1"/>
</dbReference>
<evidence type="ECO:0000256" key="2">
    <source>
        <dbReference type="ARBA" id="ARBA00005993"/>
    </source>
</evidence>
<dbReference type="InterPro" id="IPR051152">
    <property type="entry name" value="C.elegans_Orphan_NR"/>
</dbReference>
<dbReference type="InParanoid" id="Q18155"/>
<evidence type="ECO:0000313" key="13">
    <source>
        <dbReference type="EMBL" id="CCD65645.2"/>
    </source>
</evidence>
<dbReference type="PANTHER" id="PTHR45680:SF30">
    <property type="entry name" value="NUCLEAR HORMONE RECEPTOR FAMILY"/>
    <property type="match status" value="1"/>
</dbReference>